<feature type="compositionally biased region" description="Acidic residues" evidence="1">
    <location>
        <begin position="210"/>
        <end position="232"/>
    </location>
</feature>
<evidence type="ECO:0000313" key="3">
    <source>
        <dbReference type="EMBL" id="KIH95284.1"/>
    </source>
</evidence>
<feature type="compositionally biased region" description="Low complexity" evidence="1">
    <location>
        <begin position="544"/>
        <end position="570"/>
    </location>
</feature>
<proteinExistence type="predicted"/>
<feature type="transmembrane region" description="Helical" evidence="2">
    <location>
        <begin position="819"/>
        <end position="839"/>
    </location>
</feature>
<evidence type="ECO:0000256" key="1">
    <source>
        <dbReference type="SAM" id="MobiDB-lite"/>
    </source>
</evidence>
<dbReference type="HOGENOM" id="CLU_013814_0_0_1"/>
<dbReference type="Proteomes" id="UP000031575">
    <property type="component" value="Unassembled WGS sequence"/>
</dbReference>
<feature type="transmembrane region" description="Helical" evidence="2">
    <location>
        <begin position="784"/>
        <end position="807"/>
    </location>
</feature>
<name>A0A0C2F899_9PEZI</name>
<feature type="region of interest" description="Disordered" evidence="1">
    <location>
        <begin position="196"/>
        <end position="246"/>
    </location>
</feature>
<feature type="compositionally biased region" description="Basic and acidic residues" evidence="1">
    <location>
        <begin position="196"/>
        <end position="209"/>
    </location>
</feature>
<dbReference type="EMBL" id="AWTV01000001">
    <property type="protein sequence ID" value="KIH95284.1"/>
    <property type="molecule type" value="Genomic_DNA"/>
</dbReference>
<protein>
    <submittedName>
        <fullName evidence="3">Uncharacterized protein</fullName>
    </submittedName>
</protein>
<keyword evidence="2" id="KW-0472">Membrane</keyword>
<keyword evidence="4" id="KW-1185">Reference proteome</keyword>
<dbReference type="GeneID" id="63677107"/>
<dbReference type="OrthoDB" id="5419219at2759"/>
<feature type="compositionally biased region" description="Gly residues" evidence="1">
    <location>
        <begin position="372"/>
        <end position="381"/>
    </location>
</feature>
<feature type="region of interest" description="Disordered" evidence="1">
    <location>
        <begin position="707"/>
        <end position="753"/>
    </location>
</feature>
<keyword evidence="2" id="KW-1133">Transmembrane helix</keyword>
<gene>
    <name evidence="3" type="ORF">SPBR_03898</name>
</gene>
<accession>A0A0C2F899</accession>
<dbReference type="AlphaFoldDB" id="A0A0C2F899"/>
<evidence type="ECO:0000256" key="2">
    <source>
        <dbReference type="SAM" id="Phobius"/>
    </source>
</evidence>
<dbReference type="RefSeq" id="XP_040623294.1">
    <property type="nucleotide sequence ID" value="XM_040762186.1"/>
</dbReference>
<dbReference type="VEuPathDB" id="FungiDB:SPBR_03898"/>
<organism evidence="3 4">
    <name type="scientific">Sporothrix brasiliensis 5110</name>
    <dbReference type="NCBI Taxonomy" id="1398154"/>
    <lineage>
        <taxon>Eukaryota</taxon>
        <taxon>Fungi</taxon>
        <taxon>Dikarya</taxon>
        <taxon>Ascomycota</taxon>
        <taxon>Pezizomycotina</taxon>
        <taxon>Sordariomycetes</taxon>
        <taxon>Sordariomycetidae</taxon>
        <taxon>Ophiostomatales</taxon>
        <taxon>Ophiostomataceae</taxon>
        <taxon>Sporothrix</taxon>
    </lineage>
</organism>
<comment type="caution">
    <text evidence="3">The sequence shown here is derived from an EMBL/GenBank/DDBJ whole genome shotgun (WGS) entry which is preliminary data.</text>
</comment>
<evidence type="ECO:0000313" key="4">
    <source>
        <dbReference type="Proteomes" id="UP000031575"/>
    </source>
</evidence>
<feature type="region of interest" description="Disordered" evidence="1">
    <location>
        <begin position="517"/>
        <end position="577"/>
    </location>
</feature>
<reference evidence="3 4" key="1">
    <citation type="journal article" date="2014" name="BMC Genomics">
        <title>Comparative genomics of the major fungal agents of human and animal Sporotrichosis: Sporothrix schenckii and Sporothrix brasiliensis.</title>
        <authorList>
            <person name="Teixeira M.M."/>
            <person name="de Almeida L.G."/>
            <person name="Kubitschek-Barreira P."/>
            <person name="Alves F.L."/>
            <person name="Kioshima E.S."/>
            <person name="Abadio A.K."/>
            <person name="Fernandes L."/>
            <person name="Derengowski L.S."/>
            <person name="Ferreira K.S."/>
            <person name="Souza R.C."/>
            <person name="Ruiz J.C."/>
            <person name="de Andrade N.C."/>
            <person name="Paes H.C."/>
            <person name="Nicola A.M."/>
            <person name="Albuquerque P."/>
            <person name="Gerber A.L."/>
            <person name="Martins V.P."/>
            <person name="Peconick L.D."/>
            <person name="Neto A.V."/>
            <person name="Chaucanez C.B."/>
            <person name="Silva P.A."/>
            <person name="Cunha O.L."/>
            <person name="de Oliveira F.F."/>
            <person name="dos Santos T.C."/>
            <person name="Barros A.L."/>
            <person name="Soares M.A."/>
            <person name="de Oliveira L.M."/>
            <person name="Marini M.M."/>
            <person name="Villalobos-Duno H."/>
            <person name="Cunha M.M."/>
            <person name="de Hoog S."/>
            <person name="da Silveira J.F."/>
            <person name="Henrissat B."/>
            <person name="Nino-Vega G.A."/>
            <person name="Cisalpino P.S."/>
            <person name="Mora-Montes H.M."/>
            <person name="Almeida S.R."/>
            <person name="Stajich J.E."/>
            <person name="Lopes-Bezerra L.M."/>
            <person name="Vasconcelos A.T."/>
            <person name="Felipe M.S."/>
        </authorList>
    </citation>
    <scope>NUCLEOTIDE SEQUENCE [LARGE SCALE GENOMIC DNA]</scope>
    <source>
        <strain evidence="3 4">5110</strain>
    </source>
</reference>
<keyword evidence="2" id="KW-0812">Transmembrane</keyword>
<sequence>MVKKRSRSYVGRFGTNTFVTRGGSNANQDVLMPGQLLALPPDLPLPDSAKATLQDVRDMVFAHVEYKSGVVSGNTPRKRERVKFDDLTEYDVTEVEERALWDYEAKRLHGVVQNMGMGGQNQRLKFEAETLFPEADTVTAYRRLAHVADQVLFNMHICRHDNSILLQQNAEQFTTHWAYRNSQKILEDRLERINKQKERGQRRRNGEKMDGEDDESDSDDSEGSEADEENEEDARPAAHTGGLDAEKATGGIAAGTREFMVRYCAFVDYLTATAARLAISAADHAAWQSRALSGLAKYSAKLKILARDAQEYAERSLEYGRNYSAEKKVLQALGATRVDLEQPDDDDDDAPYIIGGLNGNGQNNGQGHDRNTGGGPFGMGGHPRWGGGFHMDPIYEPRRQRELEAFLETSKRGGDSYFADLSRIENWTSSTLLTMLQELKGSSSVSAKMAMGASFAEDALDICSVVYRGGTMETPLSAFVHQDRGGDLSGSSRPLFVKHSYQGFKLFRDAVEELRERNKRASVAAGGDPDDDGNEKDKGKRKGSGSSSASSRRAFLPADAPDAGAGPALPTGERPSGTRVTAHLQVLDGDGDPDIKATTRPVEMPLTTLGQIIAVMVPLMCTQPTVINELQTALQGLGEMLPIDVDEDFRPRAPEYTAVAALRTLSYDQQSSSSLPGADFRSLSRSLVAQTHRHAAMLGGWGGGFGEGSSSSSSGSGGGGGGGFGGGFGDGSNKRTGTNAWEAASAEQRQQRVREARRRQERLAKESSEWVVEERTVRVRCTTYVYSVLAICAVLVVGGLMIGVFLGRAEENSIALQNVDPFGITTYMWVVAGFIMLIAKSIRVNEWPWRDFLLQRVTCHSLSELQAVTGIDAQALLVHLLTTESENVLVAAGPYNKVFARRGAAGEGFKVDIKPEIRTLLAAGLVFVKVSTHHEGTALVCLDLRSGGGGSSGSSTGIGSIGSAGFGDGRTAVRHQDMSRDSDIMCRYLPRSGDRVQDLEISSRNAFVRWRKVLGVYHSHGRKIR</sequence>
<feature type="region of interest" description="Disordered" evidence="1">
    <location>
        <begin position="358"/>
        <end position="381"/>
    </location>
</feature>
<feature type="compositionally biased region" description="Gly residues" evidence="1">
    <location>
        <begin position="715"/>
        <end position="730"/>
    </location>
</feature>